<sequence>MGTILLAVEGVNVRLSGSLSAVEEFKIIIESVLSLPSSLVHYKDSTSSSPSLPRFLVKIKKELIGMGMPSADPSLAPSPAQHISPEDLHSMLTSSTSDVVLLDTRNDYELKMGTFKSAHHFDISTFRDFPASAKSSPLPKSDKIVMFCTGGIRCEKAAFAMEAAGYPSSSLYQLDGGILNYFEKVSPDASRETYEGGCFVFDDRVVVDVEGKTVKGVRVCFRCRWPLSGGEVEAMGGEDRVIKCEKCGEEDMLNCEGRKRKRNY</sequence>
<dbReference type="InterPro" id="IPR020936">
    <property type="entry name" value="TrhO"/>
</dbReference>
<dbReference type="Pfam" id="PF17773">
    <property type="entry name" value="UPF0176_N"/>
    <property type="match status" value="1"/>
</dbReference>
<evidence type="ECO:0000313" key="3">
    <source>
        <dbReference type="Proteomes" id="UP001165082"/>
    </source>
</evidence>
<dbReference type="InterPro" id="IPR040503">
    <property type="entry name" value="TRHO_N"/>
</dbReference>
<name>A0A9W7CF98_9STRA</name>
<dbReference type="EMBL" id="BRXZ01000287">
    <property type="protein sequence ID" value="GMI08897.1"/>
    <property type="molecule type" value="Genomic_DNA"/>
</dbReference>
<dbReference type="OrthoDB" id="25002at2759"/>
<dbReference type="Gene3D" id="3.30.70.100">
    <property type="match status" value="1"/>
</dbReference>
<proteinExistence type="predicted"/>
<dbReference type="InterPro" id="IPR036873">
    <property type="entry name" value="Rhodanese-like_dom_sf"/>
</dbReference>
<dbReference type="InterPro" id="IPR001763">
    <property type="entry name" value="Rhodanese-like_dom"/>
</dbReference>
<evidence type="ECO:0000259" key="1">
    <source>
        <dbReference type="PROSITE" id="PS50206"/>
    </source>
</evidence>
<organism evidence="2 3">
    <name type="scientific">Triparma retinervis</name>
    <dbReference type="NCBI Taxonomy" id="2557542"/>
    <lineage>
        <taxon>Eukaryota</taxon>
        <taxon>Sar</taxon>
        <taxon>Stramenopiles</taxon>
        <taxon>Ochrophyta</taxon>
        <taxon>Bolidophyceae</taxon>
        <taxon>Parmales</taxon>
        <taxon>Triparmaceae</taxon>
        <taxon>Triparma</taxon>
    </lineage>
</organism>
<reference evidence="2" key="1">
    <citation type="submission" date="2022-07" db="EMBL/GenBank/DDBJ databases">
        <title>Genome analysis of Parmales, a sister group of diatoms, reveals the evolutionary specialization of diatoms from phago-mixotrophs to photoautotrophs.</title>
        <authorList>
            <person name="Ban H."/>
            <person name="Sato S."/>
            <person name="Yoshikawa S."/>
            <person name="Kazumasa Y."/>
            <person name="Nakamura Y."/>
            <person name="Ichinomiya M."/>
            <person name="Saitoh K."/>
            <person name="Sato N."/>
            <person name="Blanc-Mathieu R."/>
            <person name="Endo H."/>
            <person name="Kuwata A."/>
            <person name="Ogata H."/>
        </authorList>
    </citation>
    <scope>NUCLEOTIDE SEQUENCE</scope>
</reference>
<dbReference type="Gene3D" id="3.40.250.10">
    <property type="entry name" value="Rhodanese-like domain"/>
    <property type="match status" value="1"/>
</dbReference>
<accession>A0A9W7CF98</accession>
<gene>
    <name evidence="2" type="ORF">TrRE_jg9674</name>
</gene>
<dbReference type="Pfam" id="PF00581">
    <property type="entry name" value="Rhodanese"/>
    <property type="match status" value="1"/>
</dbReference>
<protein>
    <recommendedName>
        <fullName evidence="1">Rhodanese domain-containing protein</fullName>
    </recommendedName>
</protein>
<dbReference type="AlphaFoldDB" id="A0A9W7CF98"/>
<dbReference type="PANTHER" id="PTHR43268">
    <property type="entry name" value="THIOSULFATE SULFURTRANSFERASE/RHODANESE-LIKE DOMAIN-CONTAINING PROTEIN 2"/>
    <property type="match status" value="1"/>
</dbReference>
<keyword evidence="3" id="KW-1185">Reference proteome</keyword>
<dbReference type="SMART" id="SM00450">
    <property type="entry name" value="RHOD"/>
    <property type="match status" value="1"/>
</dbReference>
<dbReference type="PROSITE" id="PS50206">
    <property type="entry name" value="RHODANESE_3"/>
    <property type="match status" value="1"/>
</dbReference>
<feature type="domain" description="Rhodanese" evidence="1">
    <location>
        <begin position="95"/>
        <end position="190"/>
    </location>
</feature>
<dbReference type="PANTHER" id="PTHR43268:SF3">
    <property type="entry name" value="RHODANESE-LIKE DOMAIN-CONTAINING PROTEIN 7-RELATED"/>
    <property type="match status" value="1"/>
</dbReference>
<evidence type="ECO:0000313" key="2">
    <source>
        <dbReference type="EMBL" id="GMI08897.1"/>
    </source>
</evidence>
<dbReference type="Proteomes" id="UP001165082">
    <property type="component" value="Unassembled WGS sequence"/>
</dbReference>
<comment type="caution">
    <text evidence="2">The sequence shown here is derived from an EMBL/GenBank/DDBJ whole genome shotgun (WGS) entry which is preliminary data.</text>
</comment>
<dbReference type="SUPFAM" id="SSF52821">
    <property type="entry name" value="Rhodanese/Cell cycle control phosphatase"/>
    <property type="match status" value="1"/>
</dbReference>